<keyword evidence="3 5" id="KW-0472">Membrane</keyword>
<feature type="chain" id="PRO_5035722374" description="Ig-like domain-containing protein" evidence="6">
    <location>
        <begin position="22"/>
        <end position="359"/>
    </location>
</feature>
<dbReference type="InterPro" id="IPR050671">
    <property type="entry name" value="CD300_family_receptors"/>
</dbReference>
<dbReference type="SMART" id="SM00409">
    <property type="entry name" value="IG"/>
    <property type="match status" value="2"/>
</dbReference>
<dbReference type="PANTHER" id="PTHR11860:SF87">
    <property type="entry name" value="CMRF35-LIKE MOLECULE 8"/>
    <property type="match status" value="1"/>
</dbReference>
<evidence type="ECO:0000256" key="3">
    <source>
        <dbReference type="ARBA" id="ARBA00023136"/>
    </source>
</evidence>
<name>A0A8T3DZD0_9TELE</name>
<evidence type="ECO:0000259" key="7">
    <source>
        <dbReference type="PROSITE" id="PS50835"/>
    </source>
</evidence>
<dbReference type="Gene3D" id="2.60.40.10">
    <property type="entry name" value="Immunoglobulins"/>
    <property type="match status" value="2"/>
</dbReference>
<evidence type="ECO:0000256" key="1">
    <source>
        <dbReference type="ARBA" id="ARBA00004370"/>
    </source>
</evidence>
<comment type="caution">
    <text evidence="8">The sequence shown here is derived from an EMBL/GenBank/DDBJ whole genome shotgun (WGS) entry which is preliminary data.</text>
</comment>
<dbReference type="PROSITE" id="PS50835">
    <property type="entry name" value="IG_LIKE"/>
    <property type="match status" value="2"/>
</dbReference>
<comment type="subcellular location">
    <subcellularLocation>
        <location evidence="1">Membrane</location>
    </subcellularLocation>
</comment>
<dbReference type="AlphaFoldDB" id="A0A8T3DZD0"/>
<feature type="domain" description="Ig-like" evidence="7">
    <location>
        <begin position="17"/>
        <end position="122"/>
    </location>
</feature>
<dbReference type="InterPro" id="IPR013783">
    <property type="entry name" value="Ig-like_fold"/>
</dbReference>
<sequence>MAPLIFILLLILLSFLPGADSVRTVSSLTVQRGGSVTIPCHYDEEYEHHVKYWCKGSPWIFCTIVVRTDSPQRKGGVSITDDPAQQVFTVTLSDLQVTDSDTYWCAVEKGGYGTLDDKVSISLSVTAGTPALSVEKNRVSGVEGGNVSILCHYGNSLQETQKMWCSIGDGVSCVTAGSSEESQSRVRLNDDETQGLLTVTVRELERSDTGWYWCAAGDLQIPVHIYVTEKSPASSDSTTTTTKRNGNSPTTNTITALLATFGLLLLLVTIAMVSCKLWNTQKKTQNERRAGNRNTRFTEPDYETAYITVMPPADSGDEVTYSSIVLQHRETGQQAPPSCVDAADAVTYSSVAPQRKHSH</sequence>
<dbReference type="InterPro" id="IPR003599">
    <property type="entry name" value="Ig_sub"/>
</dbReference>
<dbReference type="SUPFAM" id="SSF48726">
    <property type="entry name" value="Immunoglobulin"/>
    <property type="match status" value="2"/>
</dbReference>
<protein>
    <recommendedName>
        <fullName evidence="7">Ig-like domain-containing protein</fullName>
    </recommendedName>
</protein>
<keyword evidence="5" id="KW-1133">Transmembrane helix</keyword>
<dbReference type="Pfam" id="PF07686">
    <property type="entry name" value="V-set"/>
    <property type="match status" value="2"/>
</dbReference>
<dbReference type="InterPro" id="IPR007110">
    <property type="entry name" value="Ig-like_dom"/>
</dbReference>
<dbReference type="GO" id="GO:0005886">
    <property type="term" value="C:plasma membrane"/>
    <property type="evidence" value="ECO:0007669"/>
    <property type="project" value="TreeGrafter"/>
</dbReference>
<feature type="domain" description="Ig-like" evidence="7">
    <location>
        <begin position="130"/>
        <end position="241"/>
    </location>
</feature>
<dbReference type="CDD" id="cd05716">
    <property type="entry name" value="IgV_pIgR_like"/>
    <property type="match status" value="2"/>
</dbReference>
<gene>
    <name evidence="8" type="ORF">AGOR_G00032850</name>
</gene>
<keyword evidence="2 5" id="KW-0812">Transmembrane</keyword>
<dbReference type="InterPro" id="IPR013106">
    <property type="entry name" value="Ig_V-set"/>
</dbReference>
<feature type="region of interest" description="Disordered" evidence="4">
    <location>
        <begin position="231"/>
        <end position="251"/>
    </location>
</feature>
<evidence type="ECO:0000313" key="9">
    <source>
        <dbReference type="Proteomes" id="UP000829720"/>
    </source>
</evidence>
<dbReference type="Proteomes" id="UP000829720">
    <property type="component" value="Unassembled WGS sequence"/>
</dbReference>
<dbReference type="GO" id="GO:0004888">
    <property type="term" value="F:transmembrane signaling receptor activity"/>
    <property type="evidence" value="ECO:0007669"/>
    <property type="project" value="TreeGrafter"/>
</dbReference>
<evidence type="ECO:0000256" key="4">
    <source>
        <dbReference type="SAM" id="MobiDB-lite"/>
    </source>
</evidence>
<accession>A0A8T3DZD0</accession>
<dbReference type="EMBL" id="JAERUA010000003">
    <property type="protein sequence ID" value="KAI1901296.1"/>
    <property type="molecule type" value="Genomic_DNA"/>
</dbReference>
<dbReference type="InterPro" id="IPR036179">
    <property type="entry name" value="Ig-like_dom_sf"/>
</dbReference>
<evidence type="ECO:0000256" key="5">
    <source>
        <dbReference type="SAM" id="Phobius"/>
    </source>
</evidence>
<reference evidence="8" key="1">
    <citation type="submission" date="2021-01" db="EMBL/GenBank/DDBJ databases">
        <authorList>
            <person name="Zahm M."/>
            <person name="Roques C."/>
            <person name="Cabau C."/>
            <person name="Klopp C."/>
            <person name="Donnadieu C."/>
            <person name="Jouanno E."/>
            <person name="Lampietro C."/>
            <person name="Louis A."/>
            <person name="Herpin A."/>
            <person name="Echchiki A."/>
            <person name="Berthelot C."/>
            <person name="Parey E."/>
            <person name="Roest-Crollius H."/>
            <person name="Braasch I."/>
            <person name="Postlethwait J."/>
            <person name="Bobe J."/>
            <person name="Montfort J."/>
            <person name="Bouchez O."/>
            <person name="Begum T."/>
            <person name="Mejri S."/>
            <person name="Adams A."/>
            <person name="Chen W.-J."/>
            <person name="Guiguen Y."/>
        </authorList>
    </citation>
    <scope>NUCLEOTIDE SEQUENCE</scope>
    <source>
        <tissue evidence="8">Blood</tissue>
    </source>
</reference>
<evidence type="ECO:0000256" key="2">
    <source>
        <dbReference type="ARBA" id="ARBA00022692"/>
    </source>
</evidence>
<keyword evidence="6" id="KW-0732">Signal</keyword>
<dbReference type="OrthoDB" id="8920197at2759"/>
<evidence type="ECO:0000313" key="8">
    <source>
        <dbReference type="EMBL" id="KAI1901296.1"/>
    </source>
</evidence>
<evidence type="ECO:0000256" key="6">
    <source>
        <dbReference type="SAM" id="SignalP"/>
    </source>
</evidence>
<proteinExistence type="predicted"/>
<dbReference type="PANTHER" id="PTHR11860">
    <property type="entry name" value="POLYMERIC-IMMUNOGLOBULIN RECEPTOR"/>
    <property type="match status" value="1"/>
</dbReference>
<keyword evidence="9" id="KW-1185">Reference proteome</keyword>
<organism evidence="8 9">
    <name type="scientific">Albula goreensis</name>
    <dbReference type="NCBI Taxonomy" id="1534307"/>
    <lineage>
        <taxon>Eukaryota</taxon>
        <taxon>Metazoa</taxon>
        <taxon>Chordata</taxon>
        <taxon>Craniata</taxon>
        <taxon>Vertebrata</taxon>
        <taxon>Euteleostomi</taxon>
        <taxon>Actinopterygii</taxon>
        <taxon>Neopterygii</taxon>
        <taxon>Teleostei</taxon>
        <taxon>Albuliformes</taxon>
        <taxon>Albulidae</taxon>
        <taxon>Albula</taxon>
    </lineage>
</organism>
<feature type="signal peptide" evidence="6">
    <location>
        <begin position="1"/>
        <end position="21"/>
    </location>
</feature>
<feature type="transmembrane region" description="Helical" evidence="5">
    <location>
        <begin position="254"/>
        <end position="279"/>
    </location>
</feature>